<dbReference type="PANTHER" id="PTHR13906:SF16">
    <property type="entry name" value="LYSOPHOSPHOLIPID ACYLTRANSFERASE 7"/>
    <property type="match status" value="1"/>
</dbReference>
<dbReference type="PANTHER" id="PTHR13906">
    <property type="entry name" value="PORCUPINE"/>
    <property type="match status" value="1"/>
</dbReference>
<name>A0A1A9WXB5_9MUSC</name>
<feature type="transmembrane region" description="Helical" evidence="11">
    <location>
        <begin position="437"/>
        <end position="456"/>
    </location>
</feature>
<dbReference type="Pfam" id="PF03062">
    <property type="entry name" value="MBOAT"/>
    <property type="match status" value="1"/>
</dbReference>
<organism evidence="12 13">
    <name type="scientific">Glossina brevipalpis</name>
    <dbReference type="NCBI Taxonomy" id="37001"/>
    <lineage>
        <taxon>Eukaryota</taxon>
        <taxon>Metazoa</taxon>
        <taxon>Ecdysozoa</taxon>
        <taxon>Arthropoda</taxon>
        <taxon>Hexapoda</taxon>
        <taxon>Insecta</taxon>
        <taxon>Pterygota</taxon>
        <taxon>Neoptera</taxon>
        <taxon>Endopterygota</taxon>
        <taxon>Diptera</taxon>
        <taxon>Brachycera</taxon>
        <taxon>Muscomorpha</taxon>
        <taxon>Hippoboscoidea</taxon>
        <taxon>Glossinidae</taxon>
        <taxon>Glossina</taxon>
    </lineage>
</organism>
<comment type="pathway">
    <text evidence="9">Phospholipid metabolism.</text>
</comment>
<evidence type="ECO:0000256" key="6">
    <source>
        <dbReference type="ARBA" id="ARBA00022989"/>
    </source>
</evidence>
<evidence type="ECO:0000313" key="12">
    <source>
        <dbReference type="EnsemblMetazoa" id="GBRI035927-PA"/>
    </source>
</evidence>
<evidence type="ECO:0000256" key="1">
    <source>
        <dbReference type="ARBA" id="ARBA00004141"/>
    </source>
</evidence>
<evidence type="ECO:0000256" key="10">
    <source>
        <dbReference type="ARBA" id="ARBA00093678"/>
    </source>
</evidence>
<feature type="transmembrane region" description="Helical" evidence="11">
    <location>
        <begin position="75"/>
        <end position="96"/>
    </location>
</feature>
<reference evidence="13" key="1">
    <citation type="submission" date="2014-03" db="EMBL/GenBank/DDBJ databases">
        <authorList>
            <person name="Aksoy S."/>
            <person name="Warren W."/>
            <person name="Wilson R.K."/>
        </authorList>
    </citation>
    <scope>NUCLEOTIDE SEQUENCE [LARGE SCALE GENOMIC DNA]</scope>
    <source>
        <strain evidence="13">IAEA</strain>
    </source>
</reference>
<evidence type="ECO:0000256" key="8">
    <source>
        <dbReference type="ARBA" id="ARBA00023315"/>
    </source>
</evidence>
<comment type="similarity">
    <text evidence="3">Belongs to the membrane-bound acyltransferase family.</text>
</comment>
<evidence type="ECO:0000256" key="7">
    <source>
        <dbReference type="ARBA" id="ARBA00023136"/>
    </source>
</evidence>
<dbReference type="VEuPathDB" id="VectorBase:GBRI035927"/>
<keyword evidence="7 11" id="KW-0472">Membrane</keyword>
<dbReference type="GO" id="GO:0044233">
    <property type="term" value="C:mitochondria-associated endoplasmic reticulum membrane contact site"/>
    <property type="evidence" value="ECO:0007669"/>
    <property type="project" value="TreeGrafter"/>
</dbReference>
<dbReference type="Proteomes" id="UP000091820">
    <property type="component" value="Unassembled WGS sequence"/>
</dbReference>
<dbReference type="GO" id="GO:0006661">
    <property type="term" value="P:phosphatidylinositol biosynthetic process"/>
    <property type="evidence" value="ECO:0007669"/>
    <property type="project" value="TreeGrafter"/>
</dbReference>
<reference evidence="12" key="2">
    <citation type="submission" date="2020-05" db="UniProtKB">
        <authorList>
            <consortium name="EnsemblMetazoa"/>
        </authorList>
    </citation>
    <scope>IDENTIFICATION</scope>
    <source>
        <strain evidence="12">IAEA</strain>
    </source>
</reference>
<dbReference type="GO" id="GO:0030258">
    <property type="term" value="P:lipid modification"/>
    <property type="evidence" value="ECO:0007669"/>
    <property type="project" value="TreeGrafter"/>
</dbReference>
<evidence type="ECO:0000256" key="11">
    <source>
        <dbReference type="SAM" id="Phobius"/>
    </source>
</evidence>
<comment type="pathway">
    <text evidence="2">Lipid metabolism; phospholipid metabolism.</text>
</comment>
<dbReference type="InterPro" id="IPR049941">
    <property type="entry name" value="LPLAT_7/PORCN-like"/>
</dbReference>
<dbReference type="GO" id="GO:0016020">
    <property type="term" value="C:membrane"/>
    <property type="evidence" value="ECO:0007669"/>
    <property type="project" value="UniProtKB-SubCell"/>
</dbReference>
<dbReference type="STRING" id="37001.A0A1A9WXB5"/>
<keyword evidence="13" id="KW-1185">Reference proteome</keyword>
<dbReference type="EnsemblMetazoa" id="GBRI035927-RA">
    <property type="protein sequence ID" value="GBRI035927-PA"/>
    <property type="gene ID" value="GBRI035927"/>
</dbReference>
<dbReference type="AlphaFoldDB" id="A0A1A9WXB5"/>
<dbReference type="GO" id="GO:0071617">
    <property type="term" value="F:lysophospholipid acyltransferase activity"/>
    <property type="evidence" value="ECO:0007669"/>
    <property type="project" value="TreeGrafter"/>
</dbReference>
<feature type="transmembrane region" description="Helical" evidence="11">
    <location>
        <begin position="34"/>
        <end position="63"/>
    </location>
</feature>
<comment type="subcellular location">
    <subcellularLocation>
        <location evidence="1">Membrane</location>
        <topology evidence="1">Multi-pass membrane protein</topology>
    </subcellularLocation>
</comment>
<evidence type="ECO:0000256" key="3">
    <source>
        <dbReference type="ARBA" id="ARBA00010323"/>
    </source>
</evidence>
<keyword evidence="6 11" id="KW-1133">Transmembrane helix</keyword>
<evidence type="ECO:0000256" key="2">
    <source>
        <dbReference type="ARBA" id="ARBA00005074"/>
    </source>
</evidence>
<protein>
    <recommendedName>
        <fullName evidence="10">Lysophospholipid acyltransferase 7</fullName>
    </recommendedName>
</protein>
<accession>A0A1A9WXB5</accession>
<keyword evidence="4" id="KW-0808">Transferase</keyword>
<feature type="transmembrane region" description="Helical" evidence="11">
    <location>
        <begin position="413"/>
        <end position="431"/>
    </location>
</feature>
<keyword evidence="5 11" id="KW-0812">Transmembrane</keyword>
<evidence type="ECO:0000313" key="13">
    <source>
        <dbReference type="Proteomes" id="UP000091820"/>
    </source>
</evidence>
<sequence>MNIDDIIYVLCLLSCVGAGKYVRKIQDESQRKLISTLFGLVVVFIVSGWHIFHCIISALLGALAVVYVHPSKTNLITFIIMFAYLAFFRLVHVFGFSNPPGPTNMIQMVLTLKVSGVAFEKASSWKKLKQREKEQSGMKAAGEEIVEISDYDVELQSIDVFEIFQYSFNYIGVLTGPYYRFRTYRDYFETPFKYYAPCIENTIENLKFAAIYSVLYATADYMWPLSYALSSEFEQRSFLYRFWYIWPTFFIFRMRIYTGLCLSECVCTMAGFGAYPEESDATNGEGPRKQYLHLKRDASKRSYNFNTIVNVHVKEVESCYTLREGMKHWNICVQYWLAVNIYKQFPSKKYRTAATLLCSSFWHGFRPGHYFCLMGAACYVTVEDIWQKLVRKEATGLKRLIIDYMFWFGKSCIGYNYLGTAFVLVSFTNIWKFYSSIYHIGYVWWLMMLVLGLMLTKQKVAINEKKK</sequence>
<evidence type="ECO:0000256" key="9">
    <source>
        <dbReference type="ARBA" id="ARBA00025707"/>
    </source>
</evidence>
<keyword evidence="8" id="KW-0012">Acyltransferase</keyword>
<dbReference type="InterPro" id="IPR004299">
    <property type="entry name" value="MBOAT_fam"/>
</dbReference>
<evidence type="ECO:0000256" key="4">
    <source>
        <dbReference type="ARBA" id="ARBA00022679"/>
    </source>
</evidence>
<proteinExistence type="inferred from homology"/>
<evidence type="ECO:0000256" key="5">
    <source>
        <dbReference type="ARBA" id="ARBA00022692"/>
    </source>
</evidence>